<gene>
    <name evidence="1" type="ORF">GCM10009754_00250</name>
</gene>
<dbReference type="EMBL" id="BAAANN010000001">
    <property type="protein sequence ID" value="GAA1937173.1"/>
    <property type="molecule type" value="Genomic_DNA"/>
</dbReference>
<proteinExistence type="predicted"/>
<evidence type="ECO:0000313" key="1">
    <source>
        <dbReference type="EMBL" id="GAA1937173.1"/>
    </source>
</evidence>
<organism evidence="1 2">
    <name type="scientific">Amycolatopsis minnesotensis</name>
    <dbReference type="NCBI Taxonomy" id="337894"/>
    <lineage>
        <taxon>Bacteria</taxon>
        <taxon>Bacillati</taxon>
        <taxon>Actinomycetota</taxon>
        <taxon>Actinomycetes</taxon>
        <taxon>Pseudonocardiales</taxon>
        <taxon>Pseudonocardiaceae</taxon>
        <taxon>Amycolatopsis</taxon>
    </lineage>
</organism>
<evidence type="ECO:0000313" key="2">
    <source>
        <dbReference type="Proteomes" id="UP001501116"/>
    </source>
</evidence>
<dbReference type="RefSeq" id="WP_344411937.1">
    <property type="nucleotide sequence ID" value="NZ_BAAANN010000001.1"/>
</dbReference>
<dbReference type="Proteomes" id="UP001501116">
    <property type="component" value="Unassembled WGS sequence"/>
</dbReference>
<name>A0ABP5B8W4_9PSEU</name>
<protein>
    <submittedName>
        <fullName evidence="1">Uncharacterized protein</fullName>
    </submittedName>
</protein>
<accession>A0ABP5B8W4</accession>
<reference evidence="2" key="1">
    <citation type="journal article" date="2019" name="Int. J. Syst. Evol. Microbiol.">
        <title>The Global Catalogue of Microorganisms (GCM) 10K type strain sequencing project: providing services to taxonomists for standard genome sequencing and annotation.</title>
        <authorList>
            <consortium name="The Broad Institute Genomics Platform"/>
            <consortium name="The Broad Institute Genome Sequencing Center for Infectious Disease"/>
            <person name="Wu L."/>
            <person name="Ma J."/>
        </authorList>
    </citation>
    <scope>NUCLEOTIDE SEQUENCE [LARGE SCALE GENOMIC DNA]</scope>
    <source>
        <strain evidence="2">JCM 14545</strain>
    </source>
</reference>
<sequence length="45" mass="4978">MGFVGDSWQFYERAKAAARESGDAAFEVHTIAEQVFVLLDVDETA</sequence>
<keyword evidence="2" id="KW-1185">Reference proteome</keyword>
<comment type="caution">
    <text evidence="1">The sequence shown here is derived from an EMBL/GenBank/DDBJ whole genome shotgun (WGS) entry which is preliminary data.</text>
</comment>